<evidence type="ECO:0000313" key="3">
    <source>
        <dbReference type="Proteomes" id="UP001518680"/>
    </source>
</evidence>
<evidence type="ECO:0000259" key="1">
    <source>
        <dbReference type="Pfam" id="PF13454"/>
    </source>
</evidence>
<accession>A0ABS1Y3U9</accession>
<dbReference type="Pfam" id="PF13454">
    <property type="entry name" value="NAD_binding_9"/>
    <property type="match status" value="1"/>
</dbReference>
<feature type="domain" description="FAD-dependent urate hydroxylase HpyO/Asp monooxygenase CreE-like FAD/NAD(P)-binding" evidence="1">
    <location>
        <begin position="6"/>
        <end position="147"/>
    </location>
</feature>
<dbReference type="InterPro" id="IPR036188">
    <property type="entry name" value="FAD/NAD-bd_sf"/>
</dbReference>
<dbReference type="Proteomes" id="UP001518680">
    <property type="component" value="Unassembled WGS sequence"/>
</dbReference>
<protein>
    <submittedName>
        <fullName evidence="2">FAD/NAD(P)-binding protein</fullName>
    </submittedName>
</protein>
<comment type="caution">
    <text evidence="2">The sequence shown here is derived from an EMBL/GenBank/DDBJ whole genome shotgun (WGS) entry which is preliminary data.</text>
</comment>
<dbReference type="Gene3D" id="3.50.50.60">
    <property type="entry name" value="FAD/NAD(P)-binding domain"/>
    <property type="match status" value="1"/>
</dbReference>
<sequence length="465" mass="50786">MTTRIAVIGAGVAAAAVARRVSSTFPHIELTIFDATPPQKHLAFGHVDKRLLCNTSTSVMSLDVEEPHDFAEFLGYNKQESSSVFSSRKKYGSYLQQALPSESGSCDDRLQYVLDSVICVEDSAPPVLIHTARHGLFKADFVIITGGRKTARVPSSCQSYRDTVPVFPSPYDPSFSHWLENHPTSRIGILGTGLSAVDAARLALFEGVEAVMLSPSGQLPGVRTSLQLNAPKEMPAEEFRAHSRSVEDFRQYAIQHATSLGWYPGHLREPLPRNGTDRFLLDYELAENGYSVWEKMIGRMVDLANQTWSPLKVSLRQTLLNGISDWIHRYVTAMPVQGAKNLREGFQAGSLVLARGQGSGEQARNAVDLKDASGNSHRVEAVVCACGYEDPGWIKYNKGIFPGQIKPNASRWVGAPLNNGWGTAQAGNRVLFAGEAAAPTTAIPSYARTSIMQANFALDWINSHA</sequence>
<dbReference type="InterPro" id="IPR052189">
    <property type="entry name" value="L-asp_N-monooxygenase_NS-form"/>
</dbReference>
<dbReference type="SUPFAM" id="SSF51905">
    <property type="entry name" value="FAD/NAD(P)-binding domain"/>
    <property type="match status" value="1"/>
</dbReference>
<reference evidence="2 3" key="1">
    <citation type="submission" date="2021-01" db="EMBL/GenBank/DDBJ databases">
        <title>Complete genome sequences of Corynebacterium macginleyi strains isolated from infectious keratitis.</title>
        <authorList>
            <person name="Sagerfors S."/>
            <person name="Poehlein A."/>
            <person name="Soderquist B."/>
            <person name="Bruggemann H."/>
        </authorList>
    </citation>
    <scope>NUCLEOTIDE SEQUENCE [LARGE SCALE GENOMIC DNA]</scope>
    <source>
        <strain evidence="2 3">12T220</strain>
    </source>
</reference>
<keyword evidence="3" id="KW-1185">Reference proteome</keyword>
<dbReference type="RefSeq" id="WP_200440256.1">
    <property type="nucleotide sequence ID" value="NZ_CP068292.1"/>
</dbReference>
<dbReference type="PANTHER" id="PTHR40254:SF1">
    <property type="entry name" value="BLR0577 PROTEIN"/>
    <property type="match status" value="1"/>
</dbReference>
<evidence type="ECO:0000313" key="2">
    <source>
        <dbReference type="EMBL" id="MBM0243065.1"/>
    </source>
</evidence>
<proteinExistence type="predicted"/>
<gene>
    <name evidence="2" type="ORF">GWO63_001880</name>
</gene>
<dbReference type="InterPro" id="IPR038732">
    <property type="entry name" value="HpyO/CreE_NAD-binding"/>
</dbReference>
<organism evidence="2 3">
    <name type="scientific">Corynebacterium macginleyi</name>
    <dbReference type="NCBI Taxonomy" id="38290"/>
    <lineage>
        <taxon>Bacteria</taxon>
        <taxon>Bacillati</taxon>
        <taxon>Actinomycetota</taxon>
        <taxon>Actinomycetes</taxon>
        <taxon>Mycobacteriales</taxon>
        <taxon>Corynebacteriaceae</taxon>
        <taxon>Corynebacterium</taxon>
    </lineage>
</organism>
<dbReference type="PANTHER" id="PTHR40254">
    <property type="entry name" value="BLR0577 PROTEIN"/>
    <property type="match status" value="1"/>
</dbReference>
<dbReference type="EMBL" id="JAACBX020000001">
    <property type="protein sequence ID" value="MBM0243065.1"/>
    <property type="molecule type" value="Genomic_DNA"/>
</dbReference>
<name>A0ABS1Y3U9_9CORY</name>